<dbReference type="PANTHER" id="PTHR47935">
    <property type="entry name" value="PENTATRICOPEPTIDE REPEAT-CONTAINING PROTEIN MRL1, CHLOROPLASTIC"/>
    <property type="match status" value="1"/>
</dbReference>
<feature type="repeat" description="PPR" evidence="2">
    <location>
        <begin position="675"/>
        <end position="709"/>
    </location>
</feature>
<gene>
    <name evidence="5" type="ORF">CTI12_AA197540</name>
</gene>
<feature type="repeat" description="PPR" evidence="2">
    <location>
        <begin position="745"/>
        <end position="779"/>
    </location>
</feature>
<dbReference type="InterPro" id="IPR011990">
    <property type="entry name" value="TPR-like_helical_dom_sf"/>
</dbReference>
<feature type="region of interest" description="Disordered" evidence="3">
    <location>
        <begin position="105"/>
        <end position="147"/>
    </location>
</feature>
<evidence type="ECO:0000313" key="5">
    <source>
        <dbReference type="EMBL" id="PWA80378.1"/>
    </source>
</evidence>
<reference evidence="5 6" key="1">
    <citation type="journal article" date="2018" name="Mol. Plant">
        <title>The genome of Artemisia annua provides insight into the evolution of Asteraceae family and artemisinin biosynthesis.</title>
        <authorList>
            <person name="Shen Q."/>
            <person name="Zhang L."/>
            <person name="Liao Z."/>
            <person name="Wang S."/>
            <person name="Yan T."/>
            <person name="Shi P."/>
            <person name="Liu M."/>
            <person name="Fu X."/>
            <person name="Pan Q."/>
            <person name="Wang Y."/>
            <person name="Lv Z."/>
            <person name="Lu X."/>
            <person name="Zhang F."/>
            <person name="Jiang W."/>
            <person name="Ma Y."/>
            <person name="Chen M."/>
            <person name="Hao X."/>
            <person name="Li L."/>
            <person name="Tang Y."/>
            <person name="Lv G."/>
            <person name="Zhou Y."/>
            <person name="Sun X."/>
            <person name="Brodelius P.E."/>
            <person name="Rose J.K.C."/>
            <person name="Tang K."/>
        </authorList>
    </citation>
    <scope>NUCLEOTIDE SEQUENCE [LARGE SCALE GENOMIC DNA]</scope>
    <source>
        <strain evidence="6">cv. Huhao1</strain>
        <tissue evidence="5">Leaf</tissue>
    </source>
</reference>
<dbReference type="FunFam" id="1.25.40.10:FF:000542">
    <property type="entry name" value="Pentatricopeptide repeat-containing protein MRL1, chloroplastic isoform X1"/>
    <property type="match status" value="1"/>
</dbReference>
<organism evidence="5 6">
    <name type="scientific">Artemisia annua</name>
    <name type="common">Sweet wormwood</name>
    <dbReference type="NCBI Taxonomy" id="35608"/>
    <lineage>
        <taxon>Eukaryota</taxon>
        <taxon>Viridiplantae</taxon>
        <taxon>Streptophyta</taxon>
        <taxon>Embryophyta</taxon>
        <taxon>Tracheophyta</taxon>
        <taxon>Spermatophyta</taxon>
        <taxon>Magnoliopsida</taxon>
        <taxon>eudicotyledons</taxon>
        <taxon>Gunneridae</taxon>
        <taxon>Pentapetalae</taxon>
        <taxon>asterids</taxon>
        <taxon>campanulids</taxon>
        <taxon>Asterales</taxon>
        <taxon>Asteraceae</taxon>
        <taxon>Asteroideae</taxon>
        <taxon>Anthemideae</taxon>
        <taxon>Artemisiinae</taxon>
        <taxon>Artemisia</taxon>
    </lineage>
</organism>
<feature type="repeat" description="PPR" evidence="2">
    <location>
        <begin position="533"/>
        <end position="567"/>
    </location>
</feature>
<dbReference type="EMBL" id="PKPP01001730">
    <property type="protein sequence ID" value="PWA80378.1"/>
    <property type="molecule type" value="Genomic_DNA"/>
</dbReference>
<evidence type="ECO:0000256" key="2">
    <source>
        <dbReference type="PROSITE-ProRule" id="PRU00708"/>
    </source>
</evidence>
<dbReference type="InterPro" id="IPR033443">
    <property type="entry name" value="PROP1-like_PPR_dom"/>
</dbReference>
<feature type="repeat" description="PPR" evidence="2">
    <location>
        <begin position="603"/>
        <end position="637"/>
    </location>
</feature>
<keyword evidence="1" id="KW-0677">Repeat</keyword>
<dbReference type="NCBIfam" id="TIGR00756">
    <property type="entry name" value="PPR"/>
    <property type="match status" value="7"/>
</dbReference>
<feature type="domain" description="PROP1-like PPR" evidence="4">
    <location>
        <begin position="502"/>
        <end position="670"/>
    </location>
</feature>
<dbReference type="Gene3D" id="1.25.40.10">
    <property type="entry name" value="Tetratricopeptide repeat domain"/>
    <property type="match status" value="3"/>
</dbReference>
<feature type="region of interest" description="Disordered" evidence="3">
    <location>
        <begin position="378"/>
        <end position="398"/>
    </location>
</feature>
<dbReference type="PANTHER" id="PTHR47935:SF1">
    <property type="entry name" value="PENTATRICOPEPTIDE REPEAT-CONTAINING PROTEIN MRL1, CHLOROPLASTIC"/>
    <property type="match status" value="1"/>
</dbReference>
<proteinExistence type="predicted"/>
<dbReference type="OrthoDB" id="185373at2759"/>
<accession>A0A2U1P3P9</accession>
<dbReference type="InterPro" id="IPR053303">
    <property type="entry name" value="Chloroplast_PPR"/>
</dbReference>
<protein>
    <submittedName>
        <fullName evidence="5">Pentatricopeptide repeat (PPR) superfamily protein</fullName>
    </submittedName>
</protein>
<name>A0A2U1P3P9_ARTAN</name>
<keyword evidence="6" id="KW-1185">Reference proteome</keyword>
<sequence length="1122" mass="123604">MDASSIFILKPNHHPPLITSSISPAICFRRPEFRSRRRKCGWLGLGLGFGVRLRNESVRNRKRFVFRTSAALDPQTVVVVVSFVAVSALTVFYFNFTNNWKRRDHESSKISKPVGPKDSQHTSTLLNHTINGQHSSNGGLQGENSDVGEVKDLSHHIPDEPAHVQYNQTVMLHEEPVTTGTLVSAGSHINGSTVVESSTSTDVNSSVQKDFVMINSSFEESPKVMERSSQESLSVLLESGDVLCVPPIEKHKKEGDSEFPKLIVETELVGAAVPVNGMVAEGNAVEEKNYVLTKERDVNRHSFTPRKYTHNGLHSFYETNQYVASPMENLASTKVMPELYSFGNNGFSSSTSSSVFQTERFSAKEFFHAAEKFKATLPNGKSESGPLNGRGEFWKKGVSSSDKEKSKLTKKDLRGLIPISQEKKEKNAKEYASQQLRAYHRFLKEGRLTESLEKLEYLDKKGLLDMNNVYHMGFLSVCRSQKAVKEAFCFVNLVPKPTLSTFNTLMSVCSCSEDLDGAFEVLKLVKKAGLRADCKLYTTLISTCARSKKVDTMFKVFHEMVNSGVEPNVHTYGALIDGCAKAGQVAKAFGAYGIMRSKNVKPDRVVFNALISACGQSGAVDRAFDVLSEMNSETHPIDPDHITVGALMKACMNAGQVERAREIYGMIKKFKIKGTPEVYTIAVNSCSGNGDWEFACSVYDDMTKDGILPDEMFFSALIDVAGHAGKLDASFEILQEARNKGIDVGIISYSSLMGACSNAKDWKKALELYEHVIKMRMKPAVSMMNALITALCDGDELSKAVEVMSDMKKLGLRPNSITYSILLVASEKNDDLEVGLMLRSQAKKDGVSLNLVMCRCLIALCYRRFEKACMVGEPILSFDSGRLIINSEWTTLVLMVYRETVNAGVVPSIEELSKVLGCLRLPQDSSLKARLIENLGIITETTKGSNLCSLIDGFGEYDPRAFSLFEEAASLGIVPGVSLKESPIVVDVTKLPLYTAEVYFLTVLKGLRHRLAAGVKLPNISILLPVVKTQIKAPMGDKTMNVAGRVTQGFSALLRRLRISYIGNESFGKIRINGVVVKKWLSPKLSSPYGGKATDFGSSISRLGKGISNQQRDIRSGNLSYE</sequence>
<dbReference type="STRING" id="35608.A0A2U1P3P9"/>
<feature type="repeat" description="PPR" evidence="2">
    <location>
        <begin position="498"/>
        <end position="532"/>
    </location>
</feature>
<feature type="domain" description="PROP1-like PPR" evidence="4">
    <location>
        <begin position="677"/>
        <end position="828"/>
    </location>
</feature>
<dbReference type="Pfam" id="PF17177">
    <property type="entry name" value="PPR_long"/>
    <property type="match status" value="2"/>
</dbReference>
<feature type="compositionally biased region" description="Polar residues" evidence="3">
    <location>
        <begin position="121"/>
        <end position="144"/>
    </location>
</feature>
<evidence type="ECO:0000256" key="1">
    <source>
        <dbReference type="ARBA" id="ARBA00022737"/>
    </source>
</evidence>
<dbReference type="Proteomes" id="UP000245207">
    <property type="component" value="Unassembled WGS sequence"/>
</dbReference>
<evidence type="ECO:0000256" key="3">
    <source>
        <dbReference type="SAM" id="MobiDB-lite"/>
    </source>
</evidence>
<evidence type="ECO:0000313" key="6">
    <source>
        <dbReference type="Proteomes" id="UP000245207"/>
    </source>
</evidence>
<feature type="repeat" description="PPR" evidence="2">
    <location>
        <begin position="780"/>
        <end position="814"/>
    </location>
</feature>
<feature type="repeat" description="PPR" evidence="2">
    <location>
        <begin position="568"/>
        <end position="602"/>
    </location>
</feature>
<dbReference type="AlphaFoldDB" id="A0A2U1P3P9"/>
<dbReference type="InterPro" id="IPR002885">
    <property type="entry name" value="PPR_rpt"/>
</dbReference>
<evidence type="ECO:0000259" key="4">
    <source>
        <dbReference type="Pfam" id="PF17177"/>
    </source>
</evidence>
<dbReference type="FunFam" id="1.25.40.10:FF:000678">
    <property type="entry name" value="Pentatricopeptide repeat-containing protein MRL1 chloroplastic"/>
    <property type="match status" value="1"/>
</dbReference>
<comment type="caution">
    <text evidence="5">The sequence shown here is derived from an EMBL/GenBank/DDBJ whole genome shotgun (WGS) entry which is preliminary data.</text>
</comment>
<dbReference type="PROSITE" id="PS51375">
    <property type="entry name" value="PPR"/>
    <property type="match status" value="7"/>
</dbReference>